<dbReference type="InterPro" id="IPR008538">
    <property type="entry name" value="Uma2"/>
</dbReference>
<dbReference type="AlphaFoldDB" id="A0A2Z6QKI8"/>
<dbReference type="Gene3D" id="3.90.1570.10">
    <property type="entry name" value="tt1808, chain A"/>
    <property type="match status" value="1"/>
</dbReference>
<feature type="compositionally biased region" description="Acidic residues" evidence="1">
    <location>
        <begin position="238"/>
        <end position="248"/>
    </location>
</feature>
<dbReference type="Proteomes" id="UP000615446">
    <property type="component" value="Unassembled WGS sequence"/>
</dbReference>
<accession>A0A2Z6QKI8</accession>
<evidence type="ECO:0000313" key="4">
    <source>
        <dbReference type="EMBL" id="GES75065.1"/>
    </source>
</evidence>
<feature type="region of interest" description="Disordered" evidence="1">
    <location>
        <begin position="238"/>
        <end position="258"/>
    </location>
</feature>
<dbReference type="CDD" id="cd06260">
    <property type="entry name" value="DUF820-like"/>
    <property type="match status" value="1"/>
</dbReference>
<dbReference type="PANTHER" id="PTHR34107:SF4">
    <property type="entry name" value="SLL1222 PROTEIN"/>
    <property type="match status" value="1"/>
</dbReference>
<reference evidence="4" key="2">
    <citation type="submission" date="2019-10" db="EMBL/GenBank/DDBJ databases">
        <title>Conservation and host-specific expression of non-tandemly repeated heterogenous ribosome RNA gene in arbuscular mycorrhizal fungi.</title>
        <authorList>
            <person name="Maeda T."/>
            <person name="Kobayashi Y."/>
            <person name="Nakagawa T."/>
            <person name="Ezawa T."/>
            <person name="Yamaguchi K."/>
            <person name="Bino T."/>
            <person name="Nishimoto Y."/>
            <person name="Shigenobu S."/>
            <person name="Kawaguchi M."/>
        </authorList>
    </citation>
    <scope>NUCLEOTIDE SEQUENCE</scope>
    <source>
        <strain evidence="4">HR1</strain>
    </source>
</reference>
<dbReference type="SUPFAM" id="SSF52980">
    <property type="entry name" value="Restriction endonuclease-like"/>
    <property type="match status" value="1"/>
</dbReference>
<dbReference type="PANTHER" id="PTHR34107">
    <property type="entry name" value="SLL0198 PROTEIN-RELATED"/>
    <property type="match status" value="1"/>
</dbReference>
<dbReference type="PROSITE" id="PS00028">
    <property type="entry name" value="ZINC_FINGER_C2H2_1"/>
    <property type="match status" value="1"/>
</dbReference>
<feature type="region of interest" description="Disordered" evidence="1">
    <location>
        <begin position="1"/>
        <end position="24"/>
    </location>
</feature>
<name>A0A2Z6QKI8_9GLOM</name>
<dbReference type="InterPro" id="IPR011335">
    <property type="entry name" value="Restrct_endonuc-II-like"/>
</dbReference>
<feature type="compositionally biased region" description="Basic residues" evidence="1">
    <location>
        <begin position="12"/>
        <end position="23"/>
    </location>
</feature>
<dbReference type="Proteomes" id="UP000247702">
    <property type="component" value="Unassembled WGS sequence"/>
</dbReference>
<dbReference type="InterPro" id="IPR013087">
    <property type="entry name" value="Znf_C2H2_type"/>
</dbReference>
<protein>
    <recommendedName>
        <fullName evidence="2">C2H2-type domain-containing protein</fullName>
    </recommendedName>
</protein>
<keyword evidence="5" id="KW-1185">Reference proteome</keyword>
<comment type="caution">
    <text evidence="3">The sequence shown here is derived from an EMBL/GenBank/DDBJ whole genome shotgun (WGS) entry which is preliminary data.</text>
</comment>
<dbReference type="EMBL" id="BEXD01000842">
    <property type="protein sequence ID" value="GBB90560.1"/>
    <property type="molecule type" value="Genomic_DNA"/>
</dbReference>
<evidence type="ECO:0000256" key="1">
    <source>
        <dbReference type="SAM" id="MobiDB-lite"/>
    </source>
</evidence>
<evidence type="ECO:0000313" key="5">
    <source>
        <dbReference type="Proteomes" id="UP000247702"/>
    </source>
</evidence>
<dbReference type="OrthoDB" id="88517at2759"/>
<organism evidence="3 5">
    <name type="scientific">Rhizophagus clarus</name>
    <dbReference type="NCBI Taxonomy" id="94130"/>
    <lineage>
        <taxon>Eukaryota</taxon>
        <taxon>Fungi</taxon>
        <taxon>Fungi incertae sedis</taxon>
        <taxon>Mucoromycota</taxon>
        <taxon>Glomeromycotina</taxon>
        <taxon>Glomeromycetes</taxon>
        <taxon>Glomerales</taxon>
        <taxon>Glomeraceae</taxon>
        <taxon>Rhizophagus</taxon>
    </lineage>
</organism>
<dbReference type="GO" id="GO:0006302">
    <property type="term" value="P:double-strand break repair"/>
    <property type="evidence" value="ECO:0007669"/>
    <property type="project" value="UniProtKB-ARBA"/>
</dbReference>
<gene>
    <name evidence="4" type="ORF">RCL2_000252000</name>
    <name evidence="3" type="ORF">RclHR1_17560002</name>
</gene>
<evidence type="ECO:0000259" key="2">
    <source>
        <dbReference type="PROSITE" id="PS00028"/>
    </source>
</evidence>
<dbReference type="STRING" id="94130.A0A2Z6QKI8"/>
<proteinExistence type="predicted"/>
<reference evidence="3 5" key="1">
    <citation type="submission" date="2017-11" db="EMBL/GenBank/DDBJ databases">
        <title>The genome of Rhizophagus clarus HR1 reveals common genetic basis of auxotrophy among arbuscular mycorrhizal fungi.</title>
        <authorList>
            <person name="Kobayashi Y."/>
        </authorList>
    </citation>
    <scope>NUCLEOTIDE SEQUENCE [LARGE SCALE GENOMIC DNA]</scope>
    <source>
        <strain evidence="3 5">HR1</strain>
    </source>
</reference>
<sequence length="287" mass="33348">MSQQMSQPQQKSQKRKFSARTKKSKDFNNLDLNETYSIKEYNELNNYLKVNPNFEIVNKQLISVDYSPMAIEAVTHEISRQLGNWNIANTNGIGIVTTSKGGFDFNVTINSQKIRAPDIAFTPEDTFLSLDENQLWSFKGQPFTPKFIVEVADISRKDVGNKIDAKIKRDYFANGTSVELGWLIDPKNCAIWVYKRNKNNAPYRRRREWKDLEAGDILPGFTLELGLINNIINKFSESDDDDDDEDEDEKSRKKRIKRKPDVCPYCDAEYKEPYKMMQHINKNHIKD</sequence>
<evidence type="ECO:0000313" key="3">
    <source>
        <dbReference type="EMBL" id="GBB90560.1"/>
    </source>
</evidence>
<feature type="compositionally biased region" description="Low complexity" evidence="1">
    <location>
        <begin position="1"/>
        <end position="11"/>
    </location>
</feature>
<dbReference type="EMBL" id="BLAL01000013">
    <property type="protein sequence ID" value="GES75065.1"/>
    <property type="molecule type" value="Genomic_DNA"/>
</dbReference>
<dbReference type="InterPro" id="IPR012296">
    <property type="entry name" value="Nuclease_put_TT1808"/>
</dbReference>
<dbReference type="Pfam" id="PF05685">
    <property type="entry name" value="Uma2"/>
    <property type="match status" value="1"/>
</dbReference>
<feature type="domain" description="C2H2-type" evidence="2">
    <location>
        <begin position="263"/>
        <end position="284"/>
    </location>
</feature>